<dbReference type="Gene3D" id="3.90.1150.10">
    <property type="entry name" value="Aspartate Aminotransferase, domain 1"/>
    <property type="match status" value="1"/>
</dbReference>
<dbReference type="Pfam" id="PF00392">
    <property type="entry name" value="GntR"/>
    <property type="match status" value="1"/>
</dbReference>
<dbReference type="InterPro" id="IPR036390">
    <property type="entry name" value="WH_DNA-bd_sf"/>
</dbReference>
<evidence type="ECO:0000256" key="2">
    <source>
        <dbReference type="ARBA" id="ARBA00022898"/>
    </source>
</evidence>
<dbReference type="InterPro" id="IPR004839">
    <property type="entry name" value="Aminotransferase_I/II_large"/>
</dbReference>
<dbReference type="InterPro" id="IPR015424">
    <property type="entry name" value="PyrdxlP-dep_Trfase"/>
</dbReference>
<dbReference type="PROSITE" id="PS50949">
    <property type="entry name" value="HTH_GNTR"/>
    <property type="match status" value="1"/>
</dbReference>
<dbReference type="SUPFAM" id="SSF46785">
    <property type="entry name" value="Winged helix' DNA-binding domain"/>
    <property type="match status" value="1"/>
</dbReference>
<reference evidence="7 8" key="1">
    <citation type="submission" date="2021-04" db="EMBL/GenBank/DDBJ databases">
        <title>Novel species identification of genus Shewanella.</title>
        <authorList>
            <person name="Liu G."/>
        </authorList>
    </citation>
    <scope>NUCLEOTIDE SEQUENCE [LARGE SCALE GENOMIC DNA]</scope>
    <source>
        <strain evidence="7 8">FJAT-54481</strain>
    </source>
</reference>
<evidence type="ECO:0000313" key="8">
    <source>
        <dbReference type="Proteomes" id="UP000679575"/>
    </source>
</evidence>
<dbReference type="Gene3D" id="1.10.10.10">
    <property type="entry name" value="Winged helix-like DNA-binding domain superfamily/Winged helix DNA-binding domain"/>
    <property type="match status" value="1"/>
</dbReference>
<dbReference type="CDD" id="cd07377">
    <property type="entry name" value="WHTH_GntR"/>
    <property type="match status" value="1"/>
</dbReference>
<organism evidence="7 8">
    <name type="scientific">Shewanella yunxiaonensis</name>
    <dbReference type="NCBI Taxonomy" id="2829809"/>
    <lineage>
        <taxon>Bacteria</taxon>
        <taxon>Pseudomonadati</taxon>
        <taxon>Pseudomonadota</taxon>
        <taxon>Gammaproteobacteria</taxon>
        <taxon>Alteromonadales</taxon>
        <taxon>Shewanellaceae</taxon>
        <taxon>Shewanella</taxon>
    </lineage>
</organism>
<evidence type="ECO:0000313" key="7">
    <source>
        <dbReference type="EMBL" id="QUN05434.1"/>
    </source>
</evidence>
<evidence type="ECO:0000256" key="5">
    <source>
        <dbReference type="ARBA" id="ARBA00023163"/>
    </source>
</evidence>
<dbReference type="Proteomes" id="UP000679575">
    <property type="component" value="Chromosome"/>
</dbReference>
<protein>
    <submittedName>
        <fullName evidence="7">PLP-dependent aminotransferase family protein</fullName>
    </submittedName>
</protein>
<dbReference type="Gene3D" id="3.40.640.10">
    <property type="entry name" value="Type I PLP-dependent aspartate aminotransferase-like (Major domain)"/>
    <property type="match status" value="1"/>
</dbReference>
<dbReference type="InterPro" id="IPR015422">
    <property type="entry name" value="PyrdxlP-dep_Trfase_small"/>
</dbReference>
<sequence length="487" mass="54709">MQDDLLYPLDPQQMHAEANRKQGKNLCDQLFEALRSKIVNKVYPSGSKLASIRKLSQSLSLSRDTIIRTYDRLTAYGLIESRPGMGYFVCAAERMLKPVTPRSDIQFQQQEAWKLVLFADVPASNNYGSSCLPQSWLPEKQLSTALRASLRHNLRELGNFTEAAGYPPLLEYLCKRFSSNNLSLTREQMLLTSGAHEALGLVTASLFDVGSCVIIEAPSSFMLSTQLMSRGMQIERVPSLQQADAFDKIEALCQSRPVSAIYCSSVMGNPMGDTLSPQQTFNLLKLAEKYDFLIIDDHNYADFSSRYLDHPVSQLAAMDQFQRVIQIGGFSKVLTPQLGVGYVAAKKEIIDILLLFKSSQVLASSMFTEYAVYQLLSSREYDKSCKRIIHRLADARQHARAALQSLGLKVGDGEEGLFLWCYFGEHIDSEQLQQALYQQGYMTAPGKLFFGSEEGKAYMRFNVTRPYDPKFLKVLQKAMTAATEDSR</sequence>
<dbReference type="InterPro" id="IPR036388">
    <property type="entry name" value="WH-like_DNA-bd_sf"/>
</dbReference>
<evidence type="ECO:0000259" key="6">
    <source>
        <dbReference type="PROSITE" id="PS50949"/>
    </source>
</evidence>
<keyword evidence="7" id="KW-0032">Aminotransferase</keyword>
<keyword evidence="3" id="KW-0805">Transcription regulation</keyword>
<dbReference type="PANTHER" id="PTHR46577">
    <property type="entry name" value="HTH-TYPE TRANSCRIPTIONAL REGULATORY PROTEIN GABR"/>
    <property type="match status" value="1"/>
</dbReference>
<feature type="domain" description="HTH gntR-type" evidence="6">
    <location>
        <begin position="24"/>
        <end position="92"/>
    </location>
</feature>
<proteinExistence type="inferred from homology"/>
<keyword evidence="5" id="KW-0804">Transcription</keyword>
<name>A0ABX7YSX8_9GAMM</name>
<dbReference type="RefSeq" id="WP_212594466.1">
    <property type="nucleotide sequence ID" value="NZ_CP073587.1"/>
</dbReference>
<evidence type="ECO:0000256" key="3">
    <source>
        <dbReference type="ARBA" id="ARBA00023015"/>
    </source>
</evidence>
<dbReference type="PANTHER" id="PTHR46577:SF2">
    <property type="entry name" value="TRANSCRIPTIONAL REGULATORY PROTEIN"/>
    <property type="match status" value="1"/>
</dbReference>
<keyword evidence="8" id="KW-1185">Reference proteome</keyword>
<dbReference type="Pfam" id="PF00155">
    <property type="entry name" value="Aminotran_1_2"/>
    <property type="match status" value="1"/>
</dbReference>
<keyword evidence="7" id="KW-0808">Transferase</keyword>
<dbReference type="EMBL" id="CP073587">
    <property type="protein sequence ID" value="QUN05434.1"/>
    <property type="molecule type" value="Genomic_DNA"/>
</dbReference>
<evidence type="ECO:0000256" key="4">
    <source>
        <dbReference type="ARBA" id="ARBA00023125"/>
    </source>
</evidence>
<gene>
    <name evidence="7" type="ORF">KDN34_14745</name>
</gene>
<keyword evidence="2" id="KW-0663">Pyridoxal phosphate</keyword>
<dbReference type="SMART" id="SM00345">
    <property type="entry name" value="HTH_GNTR"/>
    <property type="match status" value="1"/>
</dbReference>
<dbReference type="CDD" id="cd00609">
    <property type="entry name" value="AAT_like"/>
    <property type="match status" value="1"/>
</dbReference>
<dbReference type="SUPFAM" id="SSF53383">
    <property type="entry name" value="PLP-dependent transferases"/>
    <property type="match status" value="1"/>
</dbReference>
<evidence type="ECO:0000256" key="1">
    <source>
        <dbReference type="ARBA" id="ARBA00005384"/>
    </source>
</evidence>
<keyword evidence="4" id="KW-0238">DNA-binding</keyword>
<comment type="similarity">
    <text evidence="1">In the C-terminal section; belongs to the class-I pyridoxal-phosphate-dependent aminotransferase family.</text>
</comment>
<dbReference type="InterPro" id="IPR000524">
    <property type="entry name" value="Tscrpt_reg_HTH_GntR"/>
</dbReference>
<accession>A0ABX7YSX8</accession>
<dbReference type="InterPro" id="IPR051446">
    <property type="entry name" value="HTH_trans_reg/aminotransferase"/>
</dbReference>
<dbReference type="InterPro" id="IPR015421">
    <property type="entry name" value="PyrdxlP-dep_Trfase_major"/>
</dbReference>
<dbReference type="GO" id="GO:0008483">
    <property type="term" value="F:transaminase activity"/>
    <property type="evidence" value="ECO:0007669"/>
    <property type="project" value="UniProtKB-KW"/>
</dbReference>